<evidence type="ECO:0000259" key="5">
    <source>
        <dbReference type="PROSITE" id="PS51011"/>
    </source>
</evidence>
<accession>A0A8K0KK72</accession>
<evidence type="ECO:0000256" key="2">
    <source>
        <dbReference type="ARBA" id="ARBA00023163"/>
    </source>
</evidence>
<dbReference type="SUPFAM" id="SSF46774">
    <property type="entry name" value="ARID-like"/>
    <property type="match status" value="1"/>
</dbReference>
<dbReference type="InterPro" id="IPR036431">
    <property type="entry name" value="ARID_dom_sf"/>
</dbReference>
<name>A0A8K0KK72_LADFU</name>
<dbReference type="Gene3D" id="1.10.150.60">
    <property type="entry name" value="ARID DNA-binding domain"/>
    <property type="match status" value="1"/>
</dbReference>
<keyword evidence="3" id="KW-0539">Nucleus</keyword>
<evidence type="ECO:0000256" key="1">
    <source>
        <dbReference type="ARBA" id="ARBA00023015"/>
    </source>
</evidence>
<dbReference type="PANTHER" id="PTHR13964">
    <property type="entry name" value="RBP-RELATED"/>
    <property type="match status" value="1"/>
</dbReference>
<dbReference type="SMART" id="SM01014">
    <property type="entry name" value="ARID"/>
    <property type="match status" value="1"/>
</dbReference>
<evidence type="ECO:0000313" key="7">
    <source>
        <dbReference type="Proteomes" id="UP000792457"/>
    </source>
</evidence>
<evidence type="ECO:0000256" key="3">
    <source>
        <dbReference type="ARBA" id="ARBA00023242"/>
    </source>
</evidence>
<dbReference type="CDD" id="cd16869">
    <property type="entry name" value="ARID_ARID5"/>
    <property type="match status" value="1"/>
</dbReference>
<proteinExistence type="predicted"/>
<feature type="compositionally biased region" description="Basic residues" evidence="4">
    <location>
        <begin position="97"/>
        <end position="108"/>
    </location>
</feature>
<feature type="compositionally biased region" description="Basic and acidic residues" evidence="4">
    <location>
        <begin position="297"/>
        <end position="308"/>
    </location>
</feature>
<keyword evidence="7" id="KW-1185">Reference proteome</keyword>
<feature type="compositionally biased region" description="Low complexity" evidence="4">
    <location>
        <begin position="110"/>
        <end position="127"/>
    </location>
</feature>
<reference evidence="6" key="2">
    <citation type="submission" date="2017-10" db="EMBL/GenBank/DDBJ databases">
        <title>Ladona fulva Genome sequencing and assembly.</title>
        <authorList>
            <person name="Murali S."/>
            <person name="Richards S."/>
            <person name="Bandaranaike D."/>
            <person name="Bellair M."/>
            <person name="Blankenburg K."/>
            <person name="Chao H."/>
            <person name="Dinh H."/>
            <person name="Doddapaneni H."/>
            <person name="Dugan-Rocha S."/>
            <person name="Elkadiri S."/>
            <person name="Gnanaolivu R."/>
            <person name="Hernandez B."/>
            <person name="Skinner E."/>
            <person name="Javaid M."/>
            <person name="Lee S."/>
            <person name="Li M."/>
            <person name="Ming W."/>
            <person name="Munidasa M."/>
            <person name="Muniz J."/>
            <person name="Nguyen L."/>
            <person name="Hughes D."/>
            <person name="Osuji N."/>
            <person name="Pu L.-L."/>
            <person name="Puazo M."/>
            <person name="Qu C."/>
            <person name="Quiroz J."/>
            <person name="Raj R."/>
            <person name="Weissenberger G."/>
            <person name="Xin Y."/>
            <person name="Zou X."/>
            <person name="Han Y."/>
            <person name="Worley K."/>
            <person name="Muzny D."/>
            <person name="Gibbs R."/>
        </authorList>
    </citation>
    <scope>NUCLEOTIDE SEQUENCE</scope>
    <source>
        <strain evidence="6">Sampled in the wild</strain>
    </source>
</reference>
<dbReference type="Pfam" id="PF01388">
    <property type="entry name" value="ARID"/>
    <property type="match status" value="1"/>
</dbReference>
<evidence type="ECO:0000313" key="6">
    <source>
        <dbReference type="EMBL" id="KAG8235784.1"/>
    </source>
</evidence>
<keyword evidence="1" id="KW-0805">Transcription regulation</keyword>
<dbReference type="GO" id="GO:0005634">
    <property type="term" value="C:nucleus"/>
    <property type="evidence" value="ECO:0007669"/>
    <property type="project" value="TreeGrafter"/>
</dbReference>
<dbReference type="SMART" id="SM00501">
    <property type="entry name" value="BRIGHT"/>
    <property type="match status" value="1"/>
</dbReference>
<feature type="region of interest" description="Disordered" evidence="4">
    <location>
        <begin position="296"/>
        <end position="343"/>
    </location>
</feature>
<feature type="domain" description="ARID" evidence="5">
    <location>
        <begin position="210"/>
        <end position="302"/>
    </location>
</feature>
<dbReference type="InterPro" id="IPR051232">
    <property type="entry name" value="ARID/SWI1_ChromRemod"/>
</dbReference>
<dbReference type="PROSITE" id="PS51011">
    <property type="entry name" value="ARID"/>
    <property type="match status" value="1"/>
</dbReference>
<dbReference type="Proteomes" id="UP000792457">
    <property type="component" value="Unassembled WGS sequence"/>
</dbReference>
<gene>
    <name evidence="6" type="ORF">J437_LFUL016313</name>
</gene>
<keyword evidence="2" id="KW-0804">Transcription</keyword>
<dbReference type="GO" id="GO:0006357">
    <property type="term" value="P:regulation of transcription by RNA polymerase II"/>
    <property type="evidence" value="ECO:0007669"/>
    <property type="project" value="TreeGrafter"/>
</dbReference>
<comment type="caution">
    <text evidence="6">The sequence shown here is derived from an EMBL/GenBank/DDBJ whole genome shotgun (WGS) entry which is preliminary data.</text>
</comment>
<reference evidence="6" key="1">
    <citation type="submission" date="2013-04" db="EMBL/GenBank/DDBJ databases">
        <authorList>
            <person name="Qu J."/>
            <person name="Murali S.C."/>
            <person name="Bandaranaike D."/>
            <person name="Bellair M."/>
            <person name="Blankenburg K."/>
            <person name="Chao H."/>
            <person name="Dinh H."/>
            <person name="Doddapaneni H."/>
            <person name="Downs B."/>
            <person name="Dugan-Rocha S."/>
            <person name="Elkadiri S."/>
            <person name="Gnanaolivu R.D."/>
            <person name="Hernandez B."/>
            <person name="Javaid M."/>
            <person name="Jayaseelan J.C."/>
            <person name="Lee S."/>
            <person name="Li M."/>
            <person name="Ming W."/>
            <person name="Munidasa M."/>
            <person name="Muniz J."/>
            <person name="Nguyen L."/>
            <person name="Ongeri F."/>
            <person name="Osuji N."/>
            <person name="Pu L.-L."/>
            <person name="Puazo M."/>
            <person name="Qu C."/>
            <person name="Quiroz J."/>
            <person name="Raj R."/>
            <person name="Weissenberger G."/>
            <person name="Xin Y."/>
            <person name="Zou X."/>
            <person name="Han Y."/>
            <person name="Richards S."/>
            <person name="Worley K."/>
            <person name="Muzny D."/>
            <person name="Gibbs R."/>
        </authorList>
    </citation>
    <scope>NUCLEOTIDE SEQUENCE</scope>
    <source>
        <strain evidence="6">Sampled in the wild</strain>
    </source>
</reference>
<dbReference type="EMBL" id="KZ308949">
    <property type="protein sequence ID" value="KAG8235784.1"/>
    <property type="molecule type" value="Genomic_DNA"/>
</dbReference>
<dbReference type="OrthoDB" id="1938591at2759"/>
<dbReference type="AlphaFoldDB" id="A0A8K0KK72"/>
<organism evidence="6 7">
    <name type="scientific">Ladona fulva</name>
    <name type="common">Scarce chaser dragonfly</name>
    <name type="synonym">Libellula fulva</name>
    <dbReference type="NCBI Taxonomy" id="123851"/>
    <lineage>
        <taxon>Eukaryota</taxon>
        <taxon>Metazoa</taxon>
        <taxon>Ecdysozoa</taxon>
        <taxon>Arthropoda</taxon>
        <taxon>Hexapoda</taxon>
        <taxon>Insecta</taxon>
        <taxon>Pterygota</taxon>
        <taxon>Palaeoptera</taxon>
        <taxon>Odonata</taxon>
        <taxon>Epiprocta</taxon>
        <taxon>Anisoptera</taxon>
        <taxon>Libelluloidea</taxon>
        <taxon>Libellulidae</taxon>
        <taxon>Ladona</taxon>
    </lineage>
</organism>
<protein>
    <recommendedName>
        <fullName evidence="5">ARID domain-containing protein</fullName>
    </recommendedName>
</protein>
<dbReference type="PANTHER" id="PTHR13964:SF44">
    <property type="entry name" value="ARID DOMAIN-CONTAINING PROTEIN"/>
    <property type="match status" value="1"/>
</dbReference>
<feature type="region of interest" description="Disordered" evidence="4">
    <location>
        <begin position="97"/>
        <end position="208"/>
    </location>
</feature>
<dbReference type="InterPro" id="IPR001606">
    <property type="entry name" value="ARID_dom"/>
</dbReference>
<sequence>MKDDKRESIRKGHGNVVILSYARYCRYRAVLKRLEGLRAPKDGSPSPSWLRGALAVALGGFPVSEPDTHVLFCKDTFDYPDLEGHELLCNHLAPNLKGRRRRKRKKRSPSPESESNESESSLSTYSSAAKNKFGSGVSSSVNSRDGIRAGRRLAPPPRGRRRRPCGSVTAPIVPAGSQRPPSSSSASSSPPPHQHTNPSSPDNGIGVGRNEEERRFLTHLHTFMKHRGSPIERLPHLGFKKIDLFEFYGKVQSSGGYEKVTGRKLWKHIYDELGGHQGNTSAATCTRRHYEKLLLPYERKVRGQEDKPPPPSHRKNNKAEGEAGDTSNEGSSSAEGPPPSRGHRKVKNNLIFLYQYPNIKLPFISLCSTGN</sequence>
<dbReference type="GO" id="GO:0000976">
    <property type="term" value="F:transcription cis-regulatory region binding"/>
    <property type="evidence" value="ECO:0007669"/>
    <property type="project" value="TreeGrafter"/>
</dbReference>
<evidence type="ECO:0000256" key="4">
    <source>
        <dbReference type="SAM" id="MobiDB-lite"/>
    </source>
</evidence>